<feature type="signal peptide" evidence="1">
    <location>
        <begin position="1"/>
        <end position="24"/>
    </location>
</feature>
<dbReference type="Proteomes" id="UP000199604">
    <property type="component" value="Unassembled WGS sequence"/>
</dbReference>
<dbReference type="Pfam" id="PF14224">
    <property type="entry name" value="DUF4331"/>
    <property type="match status" value="1"/>
</dbReference>
<keyword evidence="3" id="KW-1185">Reference proteome</keyword>
<accession>A0A1I0V5M5</accession>
<evidence type="ECO:0008006" key="4">
    <source>
        <dbReference type="Google" id="ProtNLM"/>
    </source>
</evidence>
<dbReference type="STRING" id="498292.SAMN05660845_0189"/>
<dbReference type="RefSeq" id="WP_091473733.1">
    <property type="nucleotide sequence ID" value="NZ_FOJT01000001.1"/>
</dbReference>
<gene>
    <name evidence="2" type="ORF">SAMN05660845_0189</name>
</gene>
<dbReference type="AlphaFoldDB" id="A0A1I0V5M5"/>
<organism evidence="2 3">
    <name type="scientific">Flavobacterium swingsii</name>
    <dbReference type="NCBI Taxonomy" id="498292"/>
    <lineage>
        <taxon>Bacteria</taxon>
        <taxon>Pseudomonadati</taxon>
        <taxon>Bacteroidota</taxon>
        <taxon>Flavobacteriia</taxon>
        <taxon>Flavobacteriales</taxon>
        <taxon>Flavobacteriaceae</taxon>
        <taxon>Flavobacterium</taxon>
    </lineage>
</organism>
<dbReference type="PROSITE" id="PS51257">
    <property type="entry name" value="PROKAR_LIPOPROTEIN"/>
    <property type="match status" value="1"/>
</dbReference>
<dbReference type="EMBL" id="FOJT01000001">
    <property type="protein sequence ID" value="SFA71562.1"/>
    <property type="molecule type" value="Genomic_DNA"/>
</dbReference>
<reference evidence="3" key="1">
    <citation type="submission" date="2016-10" db="EMBL/GenBank/DDBJ databases">
        <authorList>
            <person name="Varghese N."/>
            <person name="Submissions S."/>
        </authorList>
    </citation>
    <scope>NUCLEOTIDE SEQUENCE [LARGE SCALE GENOMIC DNA]</scope>
    <source>
        <strain evidence="3">DSM 21789</strain>
    </source>
</reference>
<evidence type="ECO:0000313" key="2">
    <source>
        <dbReference type="EMBL" id="SFA71562.1"/>
    </source>
</evidence>
<sequence length="185" mass="19305">MKTNKFKIIALSIVGIAMFTSCNNDDESVAPVTPATTDFSGTYVQKDQMARPAINTVFIASGAPKDAFNTTIPSTMGASYQSVFESRLLALNSGYTTNALGQTAAQFTGLLATDVLGVKKTGTTTFFDGTNVLTGRALADDVIDVELLLIFGGPTGTSNAGLTSDNVGANDKTFSASFPYLASAW</sequence>
<keyword evidence="1" id="KW-0732">Signal</keyword>
<name>A0A1I0V5M5_9FLAO</name>
<feature type="chain" id="PRO_5011715564" description="DUF4331 domain-containing protein" evidence="1">
    <location>
        <begin position="25"/>
        <end position="185"/>
    </location>
</feature>
<evidence type="ECO:0000256" key="1">
    <source>
        <dbReference type="SAM" id="SignalP"/>
    </source>
</evidence>
<dbReference type="OrthoDB" id="9791748at2"/>
<evidence type="ECO:0000313" key="3">
    <source>
        <dbReference type="Proteomes" id="UP000199604"/>
    </source>
</evidence>
<proteinExistence type="predicted"/>
<dbReference type="InterPro" id="IPR025566">
    <property type="entry name" value="DUF4331"/>
</dbReference>
<protein>
    <recommendedName>
        <fullName evidence="4">DUF4331 domain-containing protein</fullName>
    </recommendedName>
</protein>